<dbReference type="HOGENOM" id="CLU_2774022_0_0_11"/>
<dbReference type="STRING" id="1003195.SCATT_49680"/>
<proteinExistence type="predicted"/>
<dbReference type="PATRIC" id="fig|1003195.29.peg.4956"/>
<name>G8X0V0_STREN</name>
<dbReference type="Proteomes" id="UP000007842">
    <property type="component" value="Chromosome"/>
</dbReference>
<organism evidence="2 3">
    <name type="scientific">Streptantibioticus cattleyicolor (strain ATCC 35852 / DSM 46488 / JCM 4925 / NBRC 14057 / NRRL 8057)</name>
    <name type="common">Streptomyces cattleya</name>
    <dbReference type="NCBI Taxonomy" id="1003195"/>
    <lineage>
        <taxon>Bacteria</taxon>
        <taxon>Bacillati</taxon>
        <taxon>Actinomycetota</taxon>
        <taxon>Actinomycetes</taxon>
        <taxon>Kitasatosporales</taxon>
        <taxon>Streptomycetaceae</taxon>
        <taxon>Streptantibioticus</taxon>
    </lineage>
</organism>
<feature type="region of interest" description="Disordered" evidence="1">
    <location>
        <begin position="1"/>
        <end position="20"/>
    </location>
</feature>
<sequence>MPRTRPPGCGAGARSPLGAAQPPVAAALFTARRTRGMLTAWRTRCGTGFTSTCRGSPRPCVGPGDSERQ</sequence>
<evidence type="ECO:0000313" key="3">
    <source>
        <dbReference type="Proteomes" id="UP000007842"/>
    </source>
</evidence>
<accession>G8X0V0</accession>
<dbReference type="EMBL" id="CP003219">
    <property type="protein sequence ID" value="AEW97339.1"/>
    <property type="molecule type" value="Genomic_DNA"/>
</dbReference>
<evidence type="ECO:0000313" key="2">
    <source>
        <dbReference type="EMBL" id="AEW97339.1"/>
    </source>
</evidence>
<evidence type="ECO:0000256" key="1">
    <source>
        <dbReference type="SAM" id="MobiDB-lite"/>
    </source>
</evidence>
<dbReference type="AlphaFoldDB" id="G8X0V0"/>
<gene>
    <name evidence="2" type="ordered locus">SCATT_49680</name>
</gene>
<dbReference type="KEGG" id="scy:SCATT_49680"/>
<reference evidence="3" key="1">
    <citation type="submission" date="2011-12" db="EMBL/GenBank/DDBJ databases">
        <title>Complete genome sequence of Streptomyces cattleya strain DSM 46488.</title>
        <authorList>
            <person name="Ou H.-Y."/>
            <person name="Li P."/>
            <person name="Zhao C."/>
            <person name="O'Hagan D."/>
            <person name="Deng Z."/>
        </authorList>
    </citation>
    <scope>NUCLEOTIDE SEQUENCE [LARGE SCALE GENOMIC DNA]</scope>
    <source>
        <strain evidence="3">ATCC 35852 / DSM 46488 / JCM 4925 / NBRC 14057 / NRRL 8057</strain>
    </source>
</reference>
<protein>
    <submittedName>
        <fullName evidence="2">Uncharacterized protein</fullName>
    </submittedName>
</protein>
<keyword evidence="3" id="KW-1185">Reference proteome</keyword>